<dbReference type="InterPro" id="IPR036873">
    <property type="entry name" value="Rhodanese-like_dom_sf"/>
</dbReference>
<dbReference type="GO" id="GO:0051301">
    <property type="term" value="P:cell division"/>
    <property type="evidence" value="ECO:0007669"/>
    <property type="project" value="UniProtKB-KW"/>
</dbReference>
<evidence type="ECO:0000256" key="1">
    <source>
        <dbReference type="ARBA" id="ARBA00011065"/>
    </source>
</evidence>
<dbReference type="PROSITE" id="PS50206">
    <property type="entry name" value="RHODANESE_3"/>
    <property type="match status" value="1"/>
</dbReference>
<keyword evidence="6" id="KW-0131">Cell cycle</keyword>
<evidence type="ECO:0000256" key="6">
    <source>
        <dbReference type="ARBA" id="ARBA00023306"/>
    </source>
</evidence>
<feature type="region of interest" description="Disordered" evidence="7">
    <location>
        <begin position="229"/>
        <end position="268"/>
    </location>
</feature>
<dbReference type="GO" id="GO:0005634">
    <property type="term" value="C:nucleus"/>
    <property type="evidence" value="ECO:0007669"/>
    <property type="project" value="TreeGrafter"/>
</dbReference>
<dbReference type="PRINTS" id="PR00716">
    <property type="entry name" value="MPIPHPHTASE"/>
</dbReference>
<evidence type="ECO:0000259" key="8">
    <source>
        <dbReference type="PROSITE" id="PS50206"/>
    </source>
</evidence>
<dbReference type="PANTHER" id="PTHR10828">
    <property type="entry name" value="M-PHASE INDUCER PHOSPHATASE DUAL SPECIFICITY PHOSPHATASE CDC25"/>
    <property type="match status" value="1"/>
</dbReference>
<feature type="domain" description="Rhodanese" evidence="8">
    <location>
        <begin position="422"/>
        <end position="444"/>
    </location>
</feature>
<dbReference type="EMBL" id="CP051141">
    <property type="protein sequence ID" value="QIW98906.1"/>
    <property type="molecule type" value="Genomic_DNA"/>
</dbReference>
<dbReference type="InterPro" id="IPR000751">
    <property type="entry name" value="MPI_Phosphatase"/>
</dbReference>
<dbReference type="GO" id="GO:0000086">
    <property type="term" value="P:G2/M transition of mitotic cell cycle"/>
    <property type="evidence" value="ECO:0007669"/>
    <property type="project" value="TreeGrafter"/>
</dbReference>
<dbReference type="GO" id="GO:0004725">
    <property type="term" value="F:protein tyrosine phosphatase activity"/>
    <property type="evidence" value="ECO:0007669"/>
    <property type="project" value="UniProtKB-EC"/>
</dbReference>
<evidence type="ECO:0000256" key="7">
    <source>
        <dbReference type="SAM" id="MobiDB-lite"/>
    </source>
</evidence>
<dbReference type="Proteomes" id="UP000503462">
    <property type="component" value="Chromosome 3"/>
</dbReference>
<dbReference type="GO" id="GO:0110032">
    <property type="term" value="P:positive regulation of G2/MI transition of meiotic cell cycle"/>
    <property type="evidence" value="ECO:0007669"/>
    <property type="project" value="TreeGrafter"/>
</dbReference>
<keyword evidence="4" id="KW-0378">Hydrolase</keyword>
<dbReference type="SUPFAM" id="SSF52821">
    <property type="entry name" value="Rhodanese/Cell cycle control phosphatase"/>
    <property type="match status" value="1"/>
</dbReference>
<dbReference type="GO" id="GO:0005737">
    <property type="term" value="C:cytoplasm"/>
    <property type="evidence" value="ECO:0007669"/>
    <property type="project" value="TreeGrafter"/>
</dbReference>
<feature type="region of interest" description="Disordered" evidence="7">
    <location>
        <begin position="153"/>
        <end position="193"/>
    </location>
</feature>
<accession>A0A6H0XVW9</accession>
<keyword evidence="10" id="KW-1185">Reference proteome</keyword>
<dbReference type="OrthoDB" id="26523at2759"/>
<evidence type="ECO:0000256" key="2">
    <source>
        <dbReference type="ARBA" id="ARBA00013064"/>
    </source>
</evidence>
<dbReference type="Gene3D" id="3.40.250.10">
    <property type="entry name" value="Rhodanese-like domain"/>
    <property type="match status" value="1"/>
</dbReference>
<organism evidence="9 10">
    <name type="scientific">Peltaster fructicola</name>
    <dbReference type="NCBI Taxonomy" id="286661"/>
    <lineage>
        <taxon>Eukaryota</taxon>
        <taxon>Fungi</taxon>
        <taxon>Dikarya</taxon>
        <taxon>Ascomycota</taxon>
        <taxon>Pezizomycotina</taxon>
        <taxon>Dothideomycetes</taxon>
        <taxon>Dothideomycetes incertae sedis</taxon>
        <taxon>Peltaster</taxon>
    </lineage>
</organism>
<dbReference type="PANTHER" id="PTHR10828:SF17">
    <property type="entry name" value="PROTEIN-TYROSINE-PHOSPHATASE"/>
    <property type="match status" value="1"/>
</dbReference>
<evidence type="ECO:0000313" key="10">
    <source>
        <dbReference type="Proteomes" id="UP000503462"/>
    </source>
</evidence>
<gene>
    <name evidence="9" type="ORF">AMS68_004424</name>
</gene>
<name>A0A6H0XVW9_9PEZI</name>
<dbReference type="InterPro" id="IPR001763">
    <property type="entry name" value="Rhodanese-like_dom"/>
</dbReference>
<evidence type="ECO:0000256" key="3">
    <source>
        <dbReference type="ARBA" id="ARBA00022618"/>
    </source>
</evidence>
<protein>
    <recommendedName>
        <fullName evidence="2">protein-tyrosine-phosphatase</fullName>
        <ecNumber evidence="2">3.1.3.48</ecNumber>
    </recommendedName>
</protein>
<reference evidence="9 10" key="1">
    <citation type="journal article" date="2016" name="Sci. Rep.">
        <title>Peltaster fructicola genome reveals evolution from an invasive phytopathogen to an ectophytic parasite.</title>
        <authorList>
            <person name="Xu C."/>
            <person name="Chen H."/>
            <person name="Gleason M.L."/>
            <person name="Xu J.R."/>
            <person name="Liu H."/>
            <person name="Zhang R."/>
            <person name="Sun G."/>
        </authorList>
    </citation>
    <scope>NUCLEOTIDE SEQUENCE [LARGE SCALE GENOMIC DNA]</scope>
    <source>
        <strain evidence="9 10">LNHT1506</strain>
    </source>
</reference>
<evidence type="ECO:0000256" key="4">
    <source>
        <dbReference type="ARBA" id="ARBA00022801"/>
    </source>
</evidence>
<dbReference type="AlphaFoldDB" id="A0A6H0XVW9"/>
<keyword evidence="5" id="KW-0904">Protein phosphatase</keyword>
<comment type="similarity">
    <text evidence="1">Belongs to the MPI phosphatase family.</text>
</comment>
<evidence type="ECO:0000313" key="9">
    <source>
        <dbReference type="EMBL" id="QIW98906.1"/>
    </source>
</evidence>
<sequence length="530" mass="58745">MGHNLFPSFGPTFDFKTMSMQQHKPQPPMKDYFNARPARGSSPTSSLTADLDANFHIDKSPMLATPRRALFTANIFKATNNGVPMATPPAEREVNATPKFASSSPAVDMMDVSPLPHKPPFLQVTLPSPTPEATPEESILSPQLLSPDIVAAPQPFPIPERKRPVTRPSLTRAKGWSTSSINQRPASATTELPPFRFGNVATLTSSTPSLMNGFTESPVEMSPPNAITVSSARRPSVGTASRVAGSPCSGHIRKPSGSRPFSRPPRKQMRRSLSMFQHPDDVMKEEQESYNVQPSLMSMVEVETEYTLKLPHFIPDGEPDSLPRITQDTMVDILEQKHAHQYSNVLVIDCRFEYEYKGATSRTPSTSTTSSFSRTSFCPPSSAGHSCGVPLRILCAPSTLTAKFIRNHDRKVNATNYPNLTYPEMYILDGGYSRFFAECRSKCQPPAYVEMNDERHEQACERGMAMVKQNHRQKLVRHQTYAYGQNFDAMDCSPTQNGRAMAQRSRSTFDIGPDLAAGIGETFQRRMASY</sequence>
<evidence type="ECO:0000256" key="5">
    <source>
        <dbReference type="ARBA" id="ARBA00022912"/>
    </source>
</evidence>
<dbReference type="EC" id="3.1.3.48" evidence="2"/>
<feature type="compositionally biased region" description="Polar residues" evidence="7">
    <location>
        <begin position="176"/>
        <end position="190"/>
    </location>
</feature>
<keyword evidence="3" id="KW-0132">Cell division</keyword>
<proteinExistence type="inferred from homology"/>
<dbReference type="GO" id="GO:0010971">
    <property type="term" value="P:positive regulation of G2/M transition of mitotic cell cycle"/>
    <property type="evidence" value="ECO:0007669"/>
    <property type="project" value="TreeGrafter"/>
</dbReference>